<proteinExistence type="predicted"/>
<organism evidence="2 3">
    <name type="scientific">Priapulus caudatus</name>
    <name type="common">Priapulid worm</name>
    <dbReference type="NCBI Taxonomy" id="37621"/>
    <lineage>
        <taxon>Eukaryota</taxon>
        <taxon>Metazoa</taxon>
        <taxon>Ecdysozoa</taxon>
        <taxon>Scalidophora</taxon>
        <taxon>Priapulida</taxon>
        <taxon>Priapulimorpha</taxon>
        <taxon>Priapulimorphida</taxon>
        <taxon>Priapulidae</taxon>
        <taxon>Priapulus</taxon>
    </lineage>
</organism>
<feature type="compositionally biased region" description="Low complexity" evidence="1">
    <location>
        <begin position="18"/>
        <end position="38"/>
    </location>
</feature>
<accession>A0ABM1F340</accession>
<dbReference type="RefSeq" id="XP_014678861.1">
    <property type="nucleotide sequence ID" value="XM_014823375.1"/>
</dbReference>
<keyword evidence="2" id="KW-1185">Reference proteome</keyword>
<evidence type="ECO:0000313" key="2">
    <source>
        <dbReference type="Proteomes" id="UP000695022"/>
    </source>
</evidence>
<sequence>MDTDVVRMLAASMVKATKPAPAQQQQQQQQQKLGGLQQAWQPGISSSTPMLTTVGSEDGEHGGLKAWWSRMSNRFHQLKLMRTFRFSSNQLAPLPVALDDEGPSPRGAGRDDSLDTSLLDSINTLLLDTAHSSMMSLGNIGAAST</sequence>
<gene>
    <name evidence="3" type="primary">LOC106818698</name>
</gene>
<evidence type="ECO:0000313" key="3">
    <source>
        <dbReference type="RefSeq" id="XP_014678861.1"/>
    </source>
</evidence>
<dbReference type="Proteomes" id="UP000695022">
    <property type="component" value="Unplaced"/>
</dbReference>
<evidence type="ECO:0000256" key="1">
    <source>
        <dbReference type="SAM" id="MobiDB-lite"/>
    </source>
</evidence>
<feature type="region of interest" description="Disordered" evidence="1">
    <location>
        <begin position="16"/>
        <end position="59"/>
    </location>
</feature>
<feature type="compositionally biased region" description="Polar residues" evidence="1">
    <location>
        <begin position="39"/>
        <end position="55"/>
    </location>
</feature>
<dbReference type="GeneID" id="106818698"/>
<feature type="region of interest" description="Disordered" evidence="1">
    <location>
        <begin position="95"/>
        <end position="115"/>
    </location>
</feature>
<protein>
    <submittedName>
        <fullName evidence="3">Ankyrin repeat and SAM domain-containing protein 6-like</fullName>
    </submittedName>
</protein>
<name>A0ABM1F340_PRICU</name>
<reference evidence="3" key="1">
    <citation type="submission" date="2025-08" db="UniProtKB">
        <authorList>
            <consortium name="RefSeq"/>
        </authorList>
    </citation>
    <scope>IDENTIFICATION</scope>
</reference>